<comment type="caution">
    <text evidence="1">The sequence shown here is derived from an EMBL/GenBank/DDBJ whole genome shotgun (WGS) entry which is preliminary data.</text>
</comment>
<evidence type="ECO:0000313" key="1">
    <source>
        <dbReference type="EMBL" id="TEA34995.1"/>
    </source>
</evidence>
<name>A0A484GHI9_SOUCH</name>
<protein>
    <submittedName>
        <fullName evidence="1">Uncharacterized protein</fullName>
    </submittedName>
</protein>
<proteinExistence type="predicted"/>
<evidence type="ECO:0000313" key="2">
    <source>
        <dbReference type="Proteomes" id="UP000295264"/>
    </source>
</evidence>
<dbReference type="Proteomes" id="UP000295264">
    <property type="component" value="Unassembled WGS sequence"/>
</dbReference>
<gene>
    <name evidence="1" type="ORF">DBR06_SOUSAS9710069</name>
</gene>
<keyword evidence="2" id="KW-1185">Reference proteome</keyword>
<sequence length="54" mass="5894">SLVVQWLRLHAPNAGGPGLISGQGTRSHMLQLRVCMLQLKILHAATKKDPMCCN</sequence>
<accession>A0A484GHI9</accession>
<dbReference type="AlphaFoldDB" id="A0A484GHI9"/>
<organism evidence="1 2">
    <name type="scientific">Sousa chinensis</name>
    <name type="common">Indo-pacific humpbacked dolphin</name>
    <name type="synonym">Steno chinensis</name>
    <dbReference type="NCBI Taxonomy" id="103600"/>
    <lineage>
        <taxon>Eukaryota</taxon>
        <taxon>Metazoa</taxon>
        <taxon>Chordata</taxon>
        <taxon>Craniata</taxon>
        <taxon>Vertebrata</taxon>
        <taxon>Euteleostomi</taxon>
        <taxon>Mammalia</taxon>
        <taxon>Eutheria</taxon>
        <taxon>Laurasiatheria</taxon>
        <taxon>Artiodactyla</taxon>
        <taxon>Whippomorpha</taxon>
        <taxon>Cetacea</taxon>
        <taxon>Odontoceti</taxon>
        <taxon>Delphinidae</taxon>
        <taxon>Sousa</taxon>
    </lineage>
</organism>
<feature type="non-terminal residue" evidence="1">
    <location>
        <position position="1"/>
    </location>
</feature>
<reference evidence="1 2" key="1">
    <citation type="journal article" date="2018" name="Genomics">
        <title>Molecular footprints of inshore aquatic adaptation in Indo-Pacific humpback dolphin (Sousa chinensis).</title>
        <authorList>
            <person name="Ming Y."/>
            <person name="Jian J."/>
            <person name="Yu F."/>
            <person name="Yu X."/>
            <person name="Wang J."/>
            <person name="Liu W."/>
        </authorList>
    </citation>
    <scope>NUCLEOTIDE SEQUENCE [LARGE SCALE GENOMIC DNA]</scope>
    <source>
        <strain evidence="1">MY-2018</strain>
        <tissue evidence="1">Skin</tissue>
    </source>
</reference>
<dbReference type="EMBL" id="QWLN02008121">
    <property type="protein sequence ID" value="TEA34995.1"/>
    <property type="molecule type" value="Genomic_DNA"/>
</dbReference>